<dbReference type="EMBL" id="JAJGQJ010000115">
    <property type="protein sequence ID" value="MCC4622580.1"/>
    <property type="molecule type" value="Genomic_DNA"/>
</dbReference>
<dbReference type="Proteomes" id="UP001199206">
    <property type="component" value="Unassembled WGS sequence"/>
</dbReference>
<gene>
    <name evidence="1" type="ORF">LL965_21985</name>
</gene>
<dbReference type="RefSeq" id="WP_029219514.1">
    <property type="nucleotide sequence ID" value="NZ_CAWLZN010000001.1"/>
</dbReference>
<name>A0ABS8HK53_9XANT</name>
<evidence type="ECO:0008006" key="3">
    <source>
        <dbReference type="Google" id="ProtNLM"/>
    </source>
</evidence>
<proteinExistence type="predicted"/>
<evidence type="ECO:0000313" key="1">
    <source>
        <dbReference type="EMBL" id="MCC4622580.1"/>
    </source>
</evidence>
<keyword evidence="2" id="KW-1185">Reference proteome</keyword>
<comment type="caution">
    <text evidence="1">The sequence shown here is derived from an EMBL/GenBank/DDBJ whole genome shotgun (WGS) entry which is preliminary data.</text>
</comment>
<evidence type="ECO:0000313" key="2">
    <source>
        <dbReference type="Proteomes" id="UP001199206"/>
    </source>
</evidence>
<organism evidence="1 2">
    <name type="scientific">Xanthomonas cassavae CFBP 4642</name>
    <dbReference type="NCBI Taxonomy" id="1219375"/>
    <lineage>
        <taxon>Bacteria</taxon>
        <taxon>Pseudomonadati</taxon>
        <taxon>Pseudomonadota</taxon>
        <taxon>Gammaproteobacteria</taxon>
        <taxon>Lysobacterales</taxon>
        <taxon>Lysobacteraceae</taxon>
        <taxon>Xanthomonas</taxon>
    </lineage>
</organism>
<protein>
    <recommendedName>
        <fullName evidence="3">MAE-28990/MAE-18760-like HEPN domain-containing protein</fullName>
    </recommendedName>
</protein>
<sequence length="169" mass="19028">MPVSPDNAYRLLHAFGMMEFILKQRQGFLSAGGDPREPKRAKAKANWDAVDRAVRYLPHEDFAGRVSPATVRKILGDARNRPQVQFVRMNADGSWHANFEDSPLPADEAEALVVAMRRVRNNLFHGGKEDPLEERHPNDDNEWAAAAAEIAELLLDLLDRQILRPRAAP</sequence>
<reference evidence="1 2" key="1">
    <citation type="submission" date="2021-10" db="EMBL/GenBank/DDBJ databases">
        <title>Genome sequencing of Xanthomonas strains from NCPPB.</title>
        <authorList>
            <person name="Hussein R."/>
            <person name="Harrison J."/>
            <person name="Studholme D.J."/>
            <person name="Vicente J."/>
            <person name="Grant M."/>
        </authorList>
    </citation>
    <scope>NUCLEOTIDE SEQUENCE [LARGE SCALE GENOMIC DNA]</scope>
    <source>
        <strain evidence="1 2">NCPPB 101</strain>
    </source>
</reference>
<accession>A0ABS8HK53</accession>